<dbReference type="EMBL" id="JAPDRQ010000011">
    <property type="protein sequence ID" value="KAJ9663068.1"/>
    <property type="molecule type" value="Genomic_DNA"/>
</dbReference>
<comment type="caution">
    <text evidence="1">The sequence shown here is derived from an EMBL/GenBank/DDBJ whole genome shotgun (WGS) entry which is preliminary data.</text>
</comment>
<sequence>MALSTSGAAQPLAAAQPAIPLQTLSTSTVLVASNATNTTNTSPSANANPNNLPTSPTHQCTGGAVLSTTIPLSTVAVPVHICPRCLPWWRELKTVAKRLLTFIAFVASMLVLWWTYSGYKQSERANQLAELADVLAYRDDCRAQNETVGELPTGCVEALRKPVPQPAWFHRVIGKRSPETDDLASDMISPWDYVMAVAALLGTMTIYCVILCSYHYLEQLTNYLSKLLKLRPSRPQRLSQFPYTSPATWVAVNVARQEHRHSQADFDSDVYGIPTAWRESATTTQADFGPGRAHQRLKKHFSHLRKRRNSEEILIGYEDDMEARPPLPPPKRQDNHSPSSTAGGDLRDSGSQQHQEAESELRQRYAVLRTYLMGGAAQPPSANNKARDKLLRLCPAQFHVLVTNVFDELQRWQAAQSLPGRPPRQDEVPPFLQPRPEYPEVRNRARQKLSSLRTSRRHDLVTDVFYELERRFPHFNPENQSFVPPPQAHTTQGLISSKVGFPPRQGSEATFEIQPNGADEEISDHPTSIVSRIEDEWLPVKATDTVFDGKVNDDDDVSRVLDVVRCSRRVKCSSSLGKDGIKIASDARHAASL</sequence>
<name>A0ACC3AJ40_9EURO</name>
<gene>
    <name evidence="1" type="primary">SPA2_1</name>
    <name evidence="1" type="ORF">H2198_001060</name>
</gene>
<evidence type="ECO:0000313" key="1">
    <source>
        <dbReference type="EMBL" id="KAJ9663068.1"/>
    </source>
</evidence>
<proteinExistence type="predicted"/>
<evidence type="ECO:0000313" key="2">
    <source>
        <dbReference type="Proteomes" id="UP001172386"/>
    </source>
</evidence>
<protein>
    <submittedName>
        <fullName evidence="1">Component of the polarisome</fullName>
    </submittedName>
</protein>
<keyword evidence="2" id="KW-1185">Reference proteome</keyword>
<dbReference type="Proteomes" id="UP001172386">
    <property type="component" value="Unassembled WGS sequence"/>
</dbReference>
<accession>A0ACC3AJ40</accession>
<organism evidence="1 2">
    <name type="scientific">Neophaeococcomyces mojaviensis</name>
    <dbReference type="NCBI Taxonomy" id="3383035"/>
    <lineage>
        <taxon>Eukaryota</taxon>
        <taxon>Fungi</taxon>
        <taxon>Dikarya</taxon>
        <taxon>Ascomycota</taxon>
        <taxon>Pezizomycotina</taxon>
        <taxon>Eurotiomycetes</taxon>
        <taxon>Chaetothyriomycetidae</taxon>
        <taxon>Chaetothyriales</taxon>
        <taxon>Chaetothyriales incertae sedis</taxon>
        <taxon>Neophaeococcomyces</taxon>
    </lineage>
</organism>
<reference evidence="1" key="1">
    <citation type="submission" date="2022-10" db="EMBL/GenBank/DDBJ databases">
        <title>Culturing micro-colonial fungi from biological soil crusts in the Mojave desert and describing Neophaeococcomyces mojavensis, and introducing the new genera and species Taxawa tesnikishii.</title>
        <authorList>
            <person name="Kurbessoian T."/>
            <person name="Stajich J.E."/>
        </authorList>
    </citation>
    <scope>NUCLEOTIDE SEQUENCE</scope>
    <source>
        <strain evidence="1">JES_112</strain>
    </source>
</reference>